<organism evidence="2 3">
    <name type="scientific">Fontibacillus panacisegetis</name>
    <dbReference type="NCBI Taxonomy" id="670482"/>
    <lineage>
        <taxon>Bacteria</taxon>
        <taxon>Bacillati</taxon>
        <taxon>Bacillota</taxon>
        <taxon>Bacilli</taxon>
        <taxon>Bacillales</taxon>
        <taxon>Paenibacillaceae</taxon>
        <taxon>Fontibacillus</taxon>
    </lineage>
</organism>
<feature type="chain" id="PRO_5011534866" description="Adhesin" evidence="1">
    <location>
        <begin position="27"/>
        <end position="235"/>
    </location>
</feature>
<dbReference type="EMBL" id="FNBG01000062">
    <property type="protein sequence ID" value="SDG56557.1"/>
    <property type="molecule type" value="Genomic_DNA"/>
</dbReference>
<dbReference type="STRING" id="670482.SAMN04488542_1622"/>
<dbReference type="Proteomes" id="UP000198972">
    <property type="component" value="Unassembled WGS sequence"/>
</dbReference>
<name>A0A1G7VA02_9BACL</name>
<dbReference type="PROSITE" id="PS51257">
    <property type="entry name" value="PROKAR_LIPOPROTEIN"/>
    <property type="match status" value="1"/>
</dbReference>
<keyword evidence="1" id="KW-0732">Signal</keyword>
<protein>
    <recommendedName>
        <fullName evidence="4">Adhesin</fullName>
    </recommendedName>
</protein>
<gene>
    <name evidence="2" type="ORF">SAMN04488542_1622</name>
</gene>
<proteinExistence type="predicted"/>
<sequence>MKYTKYLLVLITAVFLLSACQSSTEAEIESKELSLNATTLKSLVIDHRNGSIEIRGDKSSETIQVSAEISHSGNIDPDKLQLQLEERDGEAHLKAFYKGQFLASGKGSVNLKVVIPEALSVQVHSHQDGAIVISDLSSAVNLENVNGNIDVKNIGGDVHINNRDGDINIVNAAADLYIDNVNGTIIAQEIGGSAIIDVSDGKLDLDHVDGDVAIKRSKSANVKVSNVKGSVNQKQ</sequence>
<accession>A0A1G7VA02</accession>
<dbReference type="AlphaFoldDB" id="A0A1G7VA02"/>
<evidence type="ECO:0000313" key="2">
    <source>
        <dbReference type="EMBL" id="SDG56557.1"/>
    </source>
</evidence>
<keyword evidence="3" id="KW-1185">Reference proteome</keyword>
<feature type="signal peptide" evidence="1">
    <location>
        <begin position="1"/>
        <end position="26"/>
    </location>
</feature>
<reference evidence="2 3" key="1">
    <citation type="submission" date="2016-10" db="EMBL/GenBank/DDBJ databases">
        <authorList>
            <person name="de Groot N.N."/>
        </authorList>
    </citation>
    <scope>NUCLEOTIDE SEQUENCE [LARGE SCALE GENOMIC DNA]</scope>
    <source>
        <strain evidence="2 3">DSM 28129</strain>
    </source>
</reference>
<evidence type="ECO:0000256" key="1">
    <source>
        <dbReference type="SAM" id="SignalP"/>
    </source>
</evidence>
<evidence type="ECO:0008006" key="4">
    <source>
        <dbReference type="Google" id="ProtNLM"/>
    </source>
</evidence>
<evidence type="ECO:0000313" key="3">
    <source>
        <dbReference type="Proteomes" id="UP000198972"/>
    </source>
</evidence>